<dbReference type="SUPFAM" id="SSF49299">
    <property type="entry name" value="PKD domain"/>
    <property type="match status" value="1"/>
</dbReference>
<keyword evidence="1" id="KW-0732">Signal</keyword>
<sequence length="422" mass="46927">MYKKIVLALFLSLVAVTIMAQNIPLRVNGQYYVETDNLTGVDQVIVFKSIDASASITYTGGKTPVIWTAFDGTLLLNGTDEFNNLENNMGYILTAGTGSTKDSVTFYVIDYEANLPTLNSLMVDESFESSCEETCLLLDAVIPPLSYQEPNGTTHSLEQTFRVSYTTLQWSDDSWQEITKDTTVNAATTLFVTAPLTNTTFKVTYTTYTDELNITDTISVESDIYQAIAIDMHPTSITEVRTATNEIDRPSETTTIKGSAPLVIQFLANANEPVAQYYNWQIKRGSELLAQRTDREHRYSFEDAGIYDVTLKVSNAAGCMDTISFRIETSVSSLMVPNVFTPNGDGKNDEFRVAYKSIITFEGFVYNRWGRRVFTWTDPGKGWDGNINGQPASPGVYFYVIQAEGSDGVKYRLKGDVTLIGR</sequence>
<dbReference type="EMBL" id="JADIMG010000045">
    <property type="protein sequence ID" value="MBO8459536.1"/>
    <property type="molecule type" value="Genomic_DNA"/>
</dbReference>
<gene>
    <name evidence="3" type="ORF">IAA73_04285</name>
</gene>
<evidence type="ECO:0000259" key="2">
    <source>
        <dbReference type="PROSITE" id="PS50093"/>
    </source>
</evidence>
<dbReference type="InterPro" id="IPR013783">
    <property type="entry name" value="Ig-like_fold"/>
</dbReference>
<dbReference type="AlphaFoldDB" id="A0A9D9HTE6"/>
<dbReference type="InterPro" id="IPR026341">
    <property type="entry name" value="T9SS_type_B"/>
</dbReference>
<protein>
    <submittedName>
        <fullName evidence="3">Gliding motility-associated C-terminal domain-containing protein</fullName>
    </submittedName>
</protein>
<dbReference type="Gene3D" id="2.60.40.10">
    <property type="entry name" value="Immunoglobulins"/>
    <property type="match status" value="1"/>
</dbReference>
<dbReference type="InterPro" id="IPR035986">
    <property type="entry name" value="PKD_dom_sf"/>
</dbReference>
<dbReference type="InterPro" id="IPR000601">
    <property type="entry name" value="PKD_dom"/>
</dbReference>
<reference evidence="3" key="1">
    <citation type="submission" date="2020-10" db="EMBL/GenBank/DDBJ databases">
        <authorList>
            <person name="Gilroy R."/>
        </authorList>
    </citation>
    <scope>NUCLEOTIDE SEQUENCE</scope>
    <source>
        <strain evidence="3">G3-3990</strain>
    </source>
</reference>
<dbReference type="Pfam" id="PF13585">
    <property type="entry name" value="CHU_C"/>
    <property type="match status" value="1"/>
</dbReference>
<dbReference type="Proteomes" id="UP000823641">
    <property type="component" value="Unassembled WGS sequence"/>
</dbReference>
<feature type="domain" description="PKD" evidence="2">
    <location>
        <begin position="278"/>
        <end position="334"/>
    </location>
</feature>
<dbReference type="NCBIfam" id="TIGR04131">
    <property type="entry name" value="Bac_Flav_CTERM"/>
    <property type="match status" value="1"/>
</dbReference>
<evidence type="ECO:0000313" key="4">
    <source>
        <dbReference type="Proteomes" id="UP000823641"/>
    </source>
</evidence>
<accession>A0A9D9HTE6</accession>
<proteinExistence type="predicted"/>
<reference evidence="3" key="2">
    <citation type="journal article" date="2021" name="PeerJ">
        <title>Extensive microbial diversity within the chicken gut microbiome revealed by metagenomics and culture.</title>
        <authorList>
            <person name="Gilroy R."/>
            <person name="Ravi A."/>
            <person name="Getino M."/>
            <person name="Pursley I."/>
            <person name="Horton D.L."/>
            <person name="Alikhan N.F."/>
            <person name="Baker D."/>
            <person name="Gharbi K."/>
            <person name="Hall N."/>
            <person name="Watson M."/>
            <person name="Adriaenssens E.M."/>
            <person name="Foster-Nyarko E."/>
            <person name="Jarju S."/>
            <person name="Secka A."/>
            <person name="Antonio M."/>
            <person name="Oren A."/>
            <person name="Chaudhuri R.R."/>
            <person name="La Ragione R."/>
            <person name="Hildebrand F."/>
            <person name="Pallen M.J."/>
        </authorList>
    </citation>
    <scope>NUCLEOTIDE SEQUENCE</scope>
    <source>
        <strain evidence="3">G3-3990</strain>
    </source>
</reference>
<feature type="chain" id="PRO_5038824175" evidence="1">
    <location>
        <begin position="21"/>
        <end position="422"/>
    </location>
</feature>
<comment type="caution">
    <text evidence="3">The sequence shown here is derived from an EMBL/GenBank/DDBJ whole genome shotgun (WGS) entry which is preliminary data.</text>
</comment>
<feature type="signal peptide" evidence="1">
    <location>
        <begin position="1"/>
        <end position="20"/>
    </location>
</feature>
<organism evidence="3 4">
    <name type="scientific">Candidatus Gallipaludibacter merdavium</name>
    <dbReference type="NCBI Taxonomy" id="2840839"/>
    <lineage>
        <taxon>Bacteria</taxon>
        <taxon>Pseudomonadati</taxon>
        <taxon>Bacteroidota</taxon>
        <taxon>Bacteroidia</taxon>
        <taxon>Bacteroidales</taxon>
        <taxon>Candidatus Gallipaludibacter</taxon>
    </lineage>
</organism>
<name>A0A9D9HTE6_9BACT</name>
<evidence type="ECO:0000313" key="3">
    <source>
        <dbReference type="EMBL" id="MBO8459536.1"/>
    </source>
</evidence>
<evidence type="ECO:0000256" key="1">
    <source>
        <dbReference type="SAM" id="SignalP"/>
    </source>
</evidence>
<dbReference type="PROSITE" id="PS50093">
    <property type="entry name" value="PKD"/>
    <property type="match status" value="1"/>
</dbReference>